<reference evidence="1 2" key="1">
    <citation type="journal article" date="2019" name="Sci. Rep.">
        <title>Orb-weaving spider Araneus ventricosus genome elucidates the spidroin gene catalogue.</title>
        <authorList>
            <person name="Kono N."/>
            <person name="Nakamura H."/>
            <person name="Ohtoshi R."/>
            <person name="Moran D.A.P."/>
            <person name="Shinohara A."/>
            <person name="Yoshida Y."/>
            <person name="Fujiwara M."/>
            <person name="Mori M."/>
            <person name="Tomita M."/>
            <person name="Arakawa K."/>
        </authorList>
    </citation>
    <scope>NUCLEOTIDE SEQUENCE [LARGE SCALE GENOMIC DNA]</scope>
</reference>
<dbReference type="EMBL" id="BGPR01005268">
    <property type="protein sequence ID" value="GBN08502.1"/>
    <property type="molecule type" value="Genomic_DNA"/>
</dbReference>
<evidence type="ECO:0000313" key="2">
    <source>
        <dbReference type="Proteomes" id="UP000499080"/>
    </source>
</evidence>
<dbReference type="Proteomes" id="UP000499080">
    <property type="component" value="Unassembled WGS sequence"/>
</dbReference>
<sequence length="134" mass="14883">MDGTDDVTHSEFSRNHPFVVHVIDIDSLYWYMGRINQCYLWAVLSTSSTGGASAYFGNYHATTFAGNSLFSNFTAKRGEELTWIKMASCPMFTNCCGCGALILLKITNFKSTLEPSAGMRNCSEDCLNFGVVRF</sequence>
<keyword evidence="2" id="KW-1185">Reference proteome</keyword>
<accession>A0A4Y2L1V5</accession>
<evidence type="ECO:0000313" key="1">
    <source>
        <dbReference type="EMBL" id="GBN08502.1"/>
    </source>
</evidence>
<gene>
    <name evidence="1" type="ORF">AVEN_111931_1</name>
</gene>
<comment type="caution">
    <text evidence="1">The sequence shown here is derived from an EMBL/GenBank/DDBJ whole genome shotgun (WGS) entry which is preliminary data.</text>
</comment>
<name>A0A4Y2L1V5_ARAVE</name>
<organism evidence="1 2">
    <name type="scientific">Araneus ventricosus</name>
    <name type="common">Orbweaver spider</name>
    <name type="synonym">Epeira ventricosa</name>
    <dbReference type="NCBI Taxonomy" id="182803"/>
    <lineage>
        <taxon>Eukaryota</taxon>
        <taxon>Metazoa</taxon>
        <taxon>Ecdysozoa</taxon>
        <taxon>Arthropoda</taxon>
        <taxon>Chelicerata</taxon>
        <taxon>Arachnida</taxon>
        <taxon>Araneae</taxon>
        <taxon>Araneomorphae</taxon>
        <taxon>Entelegynae</taxon>
        <taxon>Araneoidea</taxon>
        <taxon>Araneidae</taxon>
        <taxon>Araneus</taxon>
    </lineage>
</organism>
<dbReference type="AlphaFoldDB" id="A0A4Y2L1V5"/>
<proteinExistence type="predicted"/>
<protein>
    <submittedName>
        <fullName evidence="1">Uncharacterized protein</fullName>
    </submittedName>
</protein>